<accession>A0A2P6AU03</accession>
<dbReference type="GO" id="GO:0005524">
    <property type="term" value="F:ATP binding"/>
    <property type="evidence" value="ECO:0007669"/>
    <property type="project" value="UniProtKB-KW"/>
</dbReference>
<dbReference type="InterPro" id="IPR006555">
    <property type="entry name" value="ATP-dep_Helicase_C"/>
</dbReference>
<evidence type="ECO:0000313" key="13">
    <source>
        <dbReference type="Proteomes" id="UP000243900"/>
    </source>
</evidence>
<dbReference type="Gene3D" id="3.40.50.300">
    <property type="entry name" value="P-loop containing nucleotide triphosphate hydrolases"/>
    <property type="match status" value="2"/>
</dbReference>
<protein>
    <submittedName>
        <fullName evidence="12">Helicase</fullName>
    </submittedName>
</protein>
<proteinExistence type="inferred from homology"/>
<keyword evidence="4 12" id="KW-0347">Helicase</keyword>
<dbReference type="Proteomes" id="UP000243900">
    <property type="component" value="Unassembled WGS sequence"/>
</dbReference>
<evidence type="ECO:0000256" key="8">
    <source>
        <dbReference type="ARBA" id="ARBA00023125"/>
    </source>
</evidence>
<organism evidence="12 13">
    <name type="scientific">Amnimonas aquatica</name>
    <dbReference type="NCBI Taxonomy" id="2094561"/>
    <lineage>
        <taxon>Bacteria</taxon>
        <taxon>Pseudomonadati</taxon>
        <taxon>Pseudomonadota</taxon>
        <taxon>Gammaproteobacteria</taxon>
        <taxon>Moraxellales</taxon>
        <taxon>Moraxellaceae</taxon>
        <taxon>Amnimonas</taxon>
    </lineage>
</organism>
<evidence type="ECO:0000256" key="4">
    <source>
        <dbReference type="ARBA" id="ARBA00022806"/>
    </source>
</evidence>
<reference evidence="13" key="1">
    <citation type="submission" date="2018-02" db="EMBL/GenBank/DDBJ databases">
        <title>Genome sequencing of Solimonas sp. HR-BB.</title>
        <authorList>
            <person name="Lee Y."/>
            <person name="Jeon C.O."/>
        </authorList>
    </citation>
    <scope>NUCLEOTIDE SEQUENCE [LARGE SCALE GENOMIC DNA]</scope>
    <source>
        <strain evidence="13">HR-E</strain>
    </source>
</reference>
<dbReference type="Pfam" id="PF06733">
    <property type="entry name" value="DEAD_2"/>
    <property type="match status" value="1"/>
</dbReference>
<dbReference type="GO" id="GO:0006281">
    <property type="term" value="P:DNA repair"/>
    <property type="evidence" value="ECO:0007669"/>
    <property type="project" value="TreeGrafter"/>
</dbReference>
<evidence type="ECO:0000256" key="3">
    <source>
        <dbReference type="ARBA" id="ARBA00022801"/>
    </source>
</evidence>
<dbReference type="GO" id="GO:0016818">
    <property type="term" value="F:hydrolase activity, acting on acid anhydrides, in phosphorus-containing anhydrides"/>
    <property type="evidence" value="ECO:0007669"/>
    <property type="project" value="InterPro"/>
</dbReference>
<dbReference type="InterPro" id="IPR011545">
    <property type="entry name" value="DEAD/DEAH_box_helicase_dom"/>
</dbReference>
<keyword evidence="6" id="KW-0408">Iron</keyword>
<dbReference type="InterPro" id="IPR010614">
    <property type="entry name" value="RAD3-like_helicase_DEAD"/>
</dbReference>
<keyword evidence="9" id="KW-0413">Isomerase</keyword>
<dbReference type="SUPFAM" id="SSF52540">
    <property type="entry name" value="P-loop containing nucleoside triphosphate hydrolases"/>
    <property type="match status" value="2"/>
</dbReference>
<dbReference type="PANTHER" id="PTHR11472">
    <property type="entry name" value="DNA REPAIR DEAD HELICASE RAD3/XP-D SUBFAMILY MEMBER"/>
    <property type="match status" value="1"/>
</dbReference>
<dbReference type="GO" id="GO:0003678">
    <property type="term" value="F:DNA helicase activity"/>
    <property type="evidence" value="ECO:0007669"/>
    <property type="project" value="InterPro"/>
</dbReference>
<keyword evidence="7" id="KW-0411">Iron-sulfur</keyword>
<evidence type="ECO:0000259" key="11">
    <source>
        <dbReference type="PROSITE" id="PS51193"/>
    </source>
</evidence>
<dbReference type="Pfam" id="PF13307">
    <property type="entry name" value="Helicase_C_2"/>
    <property type="match status" value="1"/>
</dbReference>
<dbReference type="AlphaFoldDB" id="A0A2P6AU03"/>
<dbReference type="GO" id="GO:0003677">
    <property type="term" value="F:DNA binding"/>
    <property type="evidence" value="ECO:0007669"/>
    <property type="project" value="UniProtKB-KW"/>
</dbReference>
<dbReference type="PROSITE" id="PS51193">
    <property type="entry name" value="HELICASE_ATP_BIND_2"/>
    <property type="match status" value="1"/>
</dbReference>
<gene>
    <name evidence="12" type="ORF">C5O18_02730</name>
</gene>
<name>A0A2P6AU03_9GAMM</name>
<keyword evidence="13" id="KW-1185">Reference proteome</keyword>
<dbReference type="RefSeq" id="WP_105191330.1">
    <property type="nucleotide sequence ID" value="NZ_PTQZ01000034.1"/>
</dbReference>
<evidence type="ECO:0000256" key="9">
    <source>
        <dbReference type="ARBA" id="ARBA00023235"/>
    </source>
</evidence>
<feature type="domain" description="Helicase ATP-binding" evidence="11">
    <location>
        <begin position="17"/>
        <end position="289"/>
    </location>
</feature>
<comment type="similarity">
    <text evidence="10">Belongs to the helicase family. DinG subfamily.</text>
</comment>
<evidence type="ECO:0000313" key="12">
    <source>
        <dbReference type="EMBL" id="PQA48944.1"/>
    </source>
</evidence>
<evidence type="ECO:0000256" key="10">
    <source>
        <dbReference type="ARBA" id="ARBA00038058"/>
    </source>
</evidence>
<dbReference type="SMART" id="SM00491">
    <property type="entry name" value="HELICc2"/>
    <property type="match status" value="1"/>
</dbReference>
<keyword evidence="3" id="KW-0378">Hydrolase</keyword>
<dbReference type="GO" id="GO:0046872">
    <property type="term" value="F:metal ion binding"/>
    <property type="evidence" value="ECO:0007669"/>
    <property type="project" value="UniProtKB-KW"/>
</dbReference>
<evidence type="ECO:0000256" key="1">
    <source>
        <dbReference type="ARBA" id="ARBA00022723"/>
    </source>
</evidence>
<dbReference type="InterPro" id="IPR045028">
    <property type="entry name" value="DinG/Rad3-like"/>
</dbReference>
<keyword evidence="2" id="KW-0547">Nucleotide-binding</keyword>
<dbReference type="GO" id="GO:0051536">
    <property type="term" value="F:iron-sulfur cluster binding"/>
    <property type="evidence" value="ECO:0007669"/>
    <property type="project" value="UniProtKB-KW"/>
</dbReference>
<evidence type="ECO:0000256" key="2">
    <source>
        <dbReference type="ARBA" id="ARBA00022741"/>
    </source>
</evidence>
<dbReference type="Pfam" id="PF00270">
    <property type="entry name" value="DEAD"/>
    <property type="match status" value="1"/>
</dbReference>
<dbReference type="OrthoDB" id="9805194at2"/>
<dbReference type="EMBL" id="PTQZ01000034">
    <property type="protein sequence ID" value="PQA48944.1"/>
    <property type="molecule type" value="Genomic_DNA"/>
</dbReference>
<dbReference type="InterPro" id="IPR014013">
    <property type="entry name" value="Helic_SF1/SF2_ATP-bd_DinG/Rad3"/>
</dbReference>
<evidence type="ECO:0000256" key="7">
    <source>
        <dbReference type="ARBA" id="ARBA00023014"/>
    </source>
</evidence>
<keyword evidence="5" id="KW-0067">ATP-binding</keyword>
<dbReference type="PANTHER" id="PTHR11472:SF34">
    <property type="entry name" value="REGULATOR OF TELOMERE ELONGATION HELICASE 1"/>
    <property type="match status" value="1"/>
</dbReference>
<comment type="caution">
    <text evidence="12">The sequence shown here is derived from an EMBL/GenBank/DDBJ whole genome shotgun (WGS) entry which is preliminary data.</text>
</comment>
<dbReference type="InterPro" id="IPR027417">
    <property type="entry name" value="P-loop_NTPase"/>
</dbReference>
<evidence type="ECO:0000256" key="5">
    <source>
        <dbReference type="ARBA" id="ARBA00022840"/>
    </source>
</evidence>
<sequence length="649" mass="71443">MPATVSAVREALGPGGPFAAKIPGYQPREPQLQMAEAVAGAFDDGSLLLVEAGTGTGKTYAYLVPAILSGKRTIVSTGTRNLQDQLFHRDLPMVRQLLGRPLRTALLKGRSNYLCPYRLQQHLEEGDLPSKQAVHDLHRVAAWAGKTELGDIAELLDIAEDSPVWPLVTSTADNCLGQECPKLADCPLMKAREKAAEAELIVVNHHLFFADKALKDRGFGELLPEADAVVFDEAHQLPETAAMFFGQSLSSRQIHDLLADALREVLAAGGDLRGMNDLVQNLETRLAAFRLLMGEEARKGVWREVSGHADMPAAIEAVKMALACVTEALAALKDRSKGLESCHRRAEDLSEAFTELTGPTPENQVHWFETFRKGFVLQWTPLEIAGPFRELLDREPMTWVLTSATLAVRNDFRHIAIQLGLPDDIATLQLPSPFAYEQQAVFYVPRGLPDPGSFDYTRATLEAAVPVLRASRGRAFFLFTSHRALKEAAEWLPKQLDFTFLVQGTQPKAELLRRFASTPECVLLATGAFWEGVDVRGQALSLVIIDKLPFASPGEPVVAARLDAYKARGRNPFTAYQLPAAIIAMKQGAGRLIRDVLDTGVLMVCDPRLVGRPYGQLFVQSLPPMRRTRSLEEVQGFFRFINELEPQSA</sequence>
<evidence type="ECO:0000256" key="6">
    <source>
        <dbReference type="ARBA" id="ARBA00023004"/>
    </source>
</evidence>
<keyword evidence="1" id="KW-0479">Metal-binding</keyword>
<keyword evidence="8" id="KW-0238">DNA-binding</keyword>